<dbReference type="PANTHER" id="PTHR30492:SF0">
    <property type="entry name" value="METHYLGLYOXAL SYNTHASE"/>
    <property type="match status" value="1"/>
</dbReference>
<comment type="function">
    <text evidence="2">Catalyzes the formation of methylglyoxal from dihydroxyacetone phosphate.</text>
</comment>
<feature type="binding site" evidence="2">
    <location>
        <position position="19"/>
    </location>
    <ligand>
        <name>substrate</name>
    </ligand>
</feature>
<comment type="similarity">
    <text evidence="1 2">Belongs to the methylglyoxal synthase family.</text>
</comment>
<dbReference type="AlphaFoldDB" id="A0A0L0EQL6"/>
<evidence type="ECO:0000256" key="2">
    <source>
        <dbReference type="HAMAP-Rule" id="MF_00549"/>
    </source>
</evidence>
<dbReference type="GO" id="GO:0005829">
    <property type="term" value="C:cytosol"/>
    <property type="evidence" value="ECO:0007669"/>
    <property type="project" value="TreeGrafter"/>
</dbReference>
<feature type="binding site" evidence="2">
    <location>
        <begin position="45"/>
        <end position="48"/>
    </location>
    <ligand>
        <name>substrate</name>
    </ligand>
</feature>
<dbReference type="SMART" id="SM00851">
    <property type="entry name" value="MGS"/>
    <property type="match status" value="1"/>
</dbReference>
<protein>
    <recommendedName>
        <fullName evidence="2">Methylglyoxal synthase</fullName>
        <shortName evidence="2">MGS</shortName>
        <ecNumber evidence="2">4.2.3.3</ecNumber>
    </recommendedName>
</protein>
<name>A0A0L0EQL6_9GAMM</name>
<dbReference type="GO" id="GO:0008929">
    <property type="term" value="F:methylglyoxal synthase activity"/>
    <property type="evidence" value="ECO:0007669"/>
    <property type="project" value="UniProtKB-UniRule"/>
</dbReference>
<dbReference type="PANTHER" id="PTHR30492">
    <property type="entry name" value="METHYLGLYOXAL SYNTHASE"/>
    <property type="match status" value="1"/>
</dbReference>
<evidence type="ECO:0000256" key="1">
    <source>
        <dbReference type="ARBA" id="ARBA00006287"/>
    </source>
</evidence>
<dbReference type="GO" id="GO:0019242">
    <property type="term" value="P:methylglyoxal biosynthetic process"/>
    <property type="evidence" value="ECO:0007669"/>
    <property type="project" value="UniProtKB-UniRule"/>
</dbReference>
<dbReference type="Proteomes" id="UP000036850">
    <property type="component" value="Unassembled WGS sequence"/>
</dbReference>
<comment type="caution">
    <text evidence="5">The sequence shown here is derived from an EMBL/GenBank/DDBJ whole genome shotgun (WGS) entry which is preliminary data.</text>
</comment>
<feature type="domain" description="MGS-like" evidence="4">
    <location>
        <begin position="6"/>
        <end position="153"/>
    </location>
</feature>
<feature type="binding site" evidence="2">
    <location>
        <position position="23"/>
    </location>
    <ligand>
        <name>substrate</name>
    </ligand>
</feature>
<gene>
    <name evidence="2" type="primary">mgsA</name>
    <name evidence="5" type="ORF">AC626_18540</name>
</gene>
<dbReference type="PATRIC" id="fig|43658.6.peg.1259"/>
<dbReference type="InterPro" id="IPR004363">
    <property type="entry name" value="Methylgl_synth"/>
</dbReference>
<dbReference type="OrthoDB" id="9787147at2"/>
<comment type="catalytic activity">
    <reaction evidence="2">
        <text>dihydroxyacetone phosphate = methylglyoxal + phosphate</text>
        <dbReference type="Rhea" id="RHEA:17937"/>
        <dbReference type="ChEBI" id="CHEBI:17158"/>
        <dbReference type="ChEBI" id="CHEBI:43474"/>
        <dbReference type="ChEBI" id="CHEBI:57642"/>
        <dbReference type="EC" id="4.2.3.3"/>
    </reaction>
</comment>
<dbReference type="PIRSF" id="PIRSF006614">
    <property type="entry name" value="Methylglyox_syn"/>
    <property type="match status" value="1"/>
</dbReference>
<dbReference type="Pfam" id="PF02142">
    <property type="entry name" value="MGS"/>
    <property type="match status" value="1"/>
</dbReference>
<organism evidence="5 6">
    <name type="scientific">Pseudoalteromonas rubra</name>
    <dbReference type="NCBI Taxonomy" id="43658"/>
    <lineage>
        <taxon>Bacteria</taxon>
        <taxon>Pseudomonadati</taxon>
        <taxon>Pseudomonadota</taxon>
        <taxon>Gammaproteobacteria</taxon>
        <taxon>Alteromonadales</taxon>
        <taxon>Pseudoalteromonadaceae</taxon>
        <taxon>Pseudoalteromonas</taxon>
    </lineage>
</organism>
<dbReference type="InterPro" id="IPR036914">
    <property type="entry name" value="MGS-like_dom_sf"/>
</dbReference>
<dbReference type="NCBIfam" id="NF003559">
    <property type="entry name" value="PRK05234.1"/>
    <property type="match status" value="1"/>
</dbReference>
<dbReference type="PROSITE" id="PS51855">
    <property type="entry name" value="MGS"/>
    <property type="match status" value="1"/>
</dbReference>
<dbReference type="CDD" id="cd01422">
    <property type="entry name" value="MGS"/>
    <property type="match status" value="1"/>
</dbReference>
<dbReference type="EC" id="4.2.3.3" evidence="2"/>
<feature type="binding site" evidence="2">
    <location>
        <begin position="65"/>
        <end position="66"/>
    </location>
    <ligand>
        <name>substrate</name>
    </ligand>
</feature>
<proteinExistence type="inferred from homology"/>
<dbReference type="InterPro" id="IPR018148">
    <property type="entry name" value="Methylglyoxal_synth_AS"/>
</dbReference>
<evidence type="ECO:0000256" key="3">
    <source>
        <dbReference type="PIRSR" id="PIRSR006614-1"/>
    </source>
</evidence>
<feature type="binding site" evidence="2">
    <location>
        <position position="98"/>
    </location>
    <ligand>
        <name>substrate</name>
    </ligand>
</feature>
<evidence type="ECO:0000259" key="4">
    <source>
        <dbReference type="PROSITE" id="PS51855"/>
    </source>
</evidence>
<dbReference type="InterPro" id="IPR011607">
    <property type="entry name" value="MGS-like_dom"/>
</dbReference>
<sequence>MDTKSQVIPAKKRIALVAHDGKKQAMVSWCQGHLDKLAMHQLYATGTTGHLIEKTSGLEVTKLLSGPMGGDQQLGAKIAENEIHMLIFFWDPLASQPHDPDVKALLRLAAVWNIPVACNETTADMLLSSMMMTTPIERQLPDYEQYLAHRVAL</sequence>
<keyword evidence="2" id="KW-0456">Lyase</keyword>
<accession>A0A0L0EQL6</accession>
<dbReference type="Gene3D" id="3.40.50.1380">
    <property type="entry name" value="Methylglyoxal synthase-like domain"/>
    <property type="match status" value="1"/>
</dbReference>
<feature type="active site" description="Proton donor/acceptor" evidence="2 3">
    <location>
        <position position="71"/>
    </location>
</feature>
<evidence type="ECO:0000313" key="6">
    <source>
        <dbReference type="Proteomes" id="UP000036850"/>
    </source>
</evidence>
<evidence type="ECO:0000313" key="5">
    <source>
        <dbReference type="EMBL" id="KNC66178.1"/>
    </source>
</evidence>
<dbReference type="HAMAP" id="MF_00549">
    <property type="entry name" value="Methylglyoxal_synth"/>
    <property type="match status" value="1"/>
</dbReference>
<dbReference type="PROSITE" id="PS01335">
    <property type="entry name" value="METHYLGLYOXAL_SYNTH"/>
    <property type="match status" value="1"/>
</dbReference>
<dbReference type="NCBIfam" id="TIGR00160">
    <property type="entry name" value="MGSA"/>
    <property type="match status" value="1"/>
</dbReference>
<reference evidence="6" key="1">
    <citation type="submission" date="2015-07" db="EMBL/GenBank/DDBJ databases">
        <title>Draft genome sequence of a Pseudoalteromonas rubra strain, OCN096, isolated from Kaneohe Bay, Oahu, Hawaii.</title>
        <authorList>
            <person name="Beurmann S."/>
            <person name="Ushijima B."/>
            <person name="Belcaid M."/>
            <person name="Callahan S.M."/>
            <person name="Aeby G.S."/>
        </authorList>
    </citation>
    <scope>NUCLEOTIDE SEQUENCE [LARGE SCALE GENOMIC DNA]</scope>
    <source>
        <strain evidence="6">OCN096</strain>
    </source>
</reference>
<dbReference type="EMBL" id="LFZX01000178">
    <property type="protein sequence ID" value="KNC66178.1"/>
    <property type="molecule type" value="Genomic_DNA"/>
</dbReference>
<dbReference type="SUPFAM" id="SSF52335">
    <property type="entry name" value="Methylglyoxal synthase-like"/>
    <property type="match status" value="1"/>
</dbReference>